<feature type="non-terminal residue" evidence="2">
    <location>
        <position position="658"/>
    </location>
</feature>
<dbReference type="InterPro" id="IPR055530">
    <property type="entry name" value="DUF7104"/>
</dbReference>
<dbReference type="OrthoDB" id="194358at2759"/>
<name>A0A6A6D4R2_9PEZI</name>
<feature type="domain" description="Heterokaryon incompatibility" evidence="1">
    <location>
        <begin position="54"/>
        <end position="187"/>
    </location>
</feature>
<protein>
    <submittedName>
        <fullName evidence="2">HET-domain-containing protein</fullName>
    </submittedName>
</protein>
<dbReference type="InterPro" id="IPR052895">
    <property type="entry name" value="HetReg/Transcr_Mod"/>
</dbReference>
<dbReference type="PANTHER" id="PTHR24148">
    <property type="entry name" value="ANKYRIN REPEAT DOMAIN-CONTAINING PROTEIN 39 HOMOLOG-RELATED"/>
    <property type="match status" value="1"/>
</dbReference>
<accession>A0A6A6D4R2</accession>
<dbReference type="Gene3D" id="1.25.40.10">
    <property type="entry name" value="Tetratricopeptide repeat domain"/>
    <property type="match status" value="1"/>
</dbReference>
<proteinExistence type="predicted"/>
<gene>
    <name evidence="2" type="ORF">K469DRAFT_648288</name>
</gene>
<dbReference type="InterPro" id="IPR010730">
    <property type="entry name" value="HET"/>
</dbReference>
<dbReference type="SUPFAM" id="SSF48452">
    <property type="entry name" value="TPR-like"/>
    <property type="match status" value="1"/>
</dbReference>
<dbReference type="Pfam" id="PF06985">
    <property type="entry name" value="HET"/>
    <property type="match status" value="1"/>
</dbReference>
<dbReference type="Proteomes" id="UP000800200">
    <property type="component" value="Unassembled WGS sequence"/>
</dbReference>
<dbReference type="EMBL" id="ML994966">
    <property type="protein sequence ID" value="KAF2174424.1"/>
    <property type="molecule type" value="Genomic_DNA"/>
</dbReference>
<dbReference type="Pfam" id="PF13374">
    <property type="entry name" value="TPR_10"/>
    <property type="match status" value="1"/>
</dbReference>
<dbReference type="Pfam" id="PF13424">
    <property type="entry name" value="TPR_12"/>
    <property type="match status" value="1"/>
</dbReference>
<evidence type="ECO:0000313" key="3">
    <source>
        <dbReference type="Proteomes" id="UP000800200"/>
    </source>
</evidence>
<dbReference type="InterPro" id="IPR011990">
    <property type="entry name" value="TPR-like_helical_dom_sf"/>
</dbReference>
<sequence length="658" mass="75249">MPCAMSHGLYSSFSLEPGSIRLLRLMPDKDETAPIQCELFNYFPQESGQGTHSYKALSYVWGDPDKTRSILINEHRFNITINLYAALSRLRDRSFERIIWVDAVCINQECEQEKELQIQCMAKIYGQANRVIVWLGETADDSDRALEDIRVAPGKNSRNSLNKEMDLRAILALLQRPWFRRIWVIQEVSAARHVLIMCGSAEIDGYSFCLGVESLKNLHKAHPELWARIRSVTYLIKEAIFRPGYATNSSGRVSLDICPLGDLIDMYHTHEATKRHDKVYALLGMSSDNLSQASLSPNYGVPWKEVLQRLVKFLLCKQVSVETWDDREMAVIKGRGCVIGQVSSVKSNWDGRPNVNIIFNNTWKQAEYNEKPDTHWILQVSAKSVHKGDLVCLLQGASKPTIIRQFKDYFAVIMIAVTPTEDIRTENRSVRRPELSQSTEFPYVFLLVWNWEMSPGKLQDCKGYDKATRLWNVTLILKDLKEYKEAEKRHHEAIEACIKVFGKEHLHTLTGMDNLALLYRQSQQLKKAEALFIEVIYTRKRVQGPAHPDTLNSMTKLALTYRDQGDLKNAENQETMVYILNQGGDHAQITEEKAVQIAKSLDREMMRLLLERRGDKVQITEKVVKAAAGNESSGEEVMTLLLERRGDEVQITEEVVKA</sequence>
<dbReference type="PANTHER" id="PTHR24148:SF78">
    <property type="entry name" value="HETEROKARYON INCOMPATIBILITY DOMAIN-CONTAINING PROTEIN"/>
    <property type="match status" value="1"/>
</dbReference>
<organism evidence="2 3">
    <name type="scientific">Zopfia rhizophila CBS 207.26</name>
    <dbReference type="NCBI Taxonomy" id="1314779"/>
    <lineage>
        <taxon>Eukaryota</taxon>
        <taxon>Fungi</taxon>
        <taxon>Dikarya</taxon>
        <taxon>Ascomycota</taxon>
        <taxon>Pezizomycotina</taxon>
        <taxon>Dothideomycetes</taxon>
        <taxon>Dothideomycetes incertae sedis</taxon>
        <taxon>Zopfiaceae</taxon>
        <taxon>Zopfia</taxon>
    </lineage>
</organism>
<keyword evidence="3" id="KW-1185">Reference proteome</keyword>
<evidence type="ECO:0000313" key="2">
    <source>
        <dbReference type="EMBL" id="KAF2174424.1"/>
    </source>
</evidence>
<dbReference type="AlphaFoldDB" id="A0A6A6D4R2"/>
<dbReference type="Pfam" id="PF23397">
    <property type="entry name" value="DUF7104"/>
    <property type="match status" value="2"/>
</dbReference>
<evidence type="ECO:0000259" key="1">
    <source>
        <dbReference type="Pfam" id="PF06985"/>
    </source>
</evidence>
<reference evidence="2" key="1">
    <citation type="journal article" date="2020" name="Stud. Mycol.">
        <title>101 Dothideomycetes genomes: a test case for predicting lifestyles and emergence of pathogens.</title>
        <authorList>
            <person name="Haridas S."/>
            <person name="Albert R."/>
            <person name="Binder M."/>
            <person name="Bloem J."/>
            <person name="Labutti K."/>
            <person name="Salamov A."/>
            <person name="Andreopoulos B."/>
            <person name="Baker S."/>
            <person name="Barry K."/>
            <person name="Bills G."/>
            <person name="Bluhm B."/>
            <person name="Cannon C."/>
            <person name="Castanera R."/>
            <person name="Culley D."/>
            <person name="Daum C."/>
            <person name="Ezra D."/>
            <person name="Gonzalez J."/>
            <person name="Henrissat B."/>
            <person name="Kuo A."/>
            <person name="Liang C."/>
            <person name="Lipzen A."/>
            <person name="Lutzoni F."/>
            <person name="Magnuson J."/>
            <person name="Mondo S."/>
            <person name="Nolan M."/>
            <person name="Ohm R."/>
            <person name="Pangilinan J."/>
            <person name="Park H.-J."/>
            <person name="Ramirez L."/>
            <person name="Alfaro M."/>
            <person name="Sun H."/>
            <person name="Tritt A."/>
            <person name="Yoshinaga Y."/>
            <person name="Zwiers L.-H."/>
            <person name="Turgeon B."/>
            <person name="Goodwin S."/>
            <person name="Spatafora J."/>
            <person name="Crous P."/>
            <person name="Grigoriev I."/>
        </authorList>
    </citation>
    <scope>NUCLEOTIDE SEQUENCE</scope>
    <source>
        <strain evidence="2">CBS 207.26</strain>
    </source>
</reference>